<dbReference type="Pfam" id="PF04011">
    <property type="entry name" value="LemA"/>
    <property type="match status" value="1"/>
</dbReference>
<evidence type="ECO:0000256" key="3">
    <source>
        <dbReference type="ARBA" id="ARBA00022692"/>
    </source>
</evidence>
<feature type="coiled-coil region" evidence="6">
    <location>
        <begin position="129"/>
        <end position="163"/>
    </location>
</feature>
<keyword evidence="6" id="KW-0175">Coiled coil</keyword>
<dbReference type="GO" id="GO:0016020">
    <property type="term" value="C:membrane"/>
    <property type="evidence" value="ECO:0007669"/>
    <property type="project" value="UniProtKB-SubCell"/>
</dbReference>
<dbReference type="EMBL" id="DYXC01000112">
    <property type="protein sequence ID" value="HJF15144.1"/>
    <property type="molecule type" value="Genomic_DNA"/>
</dbReference>
<evidence type="ECO:0000313" key="9">
    <source>
        <dbReference type="Proteomes" id="UP000703315"/>
    </source>
</evidence>
<feature type="transmembrane region" description="Helical" evidence="7">
    <location>
        <begin position="12"/>
        <end position="31"/>
    </location>
</feature>
<dbReference type="Gene3D" id="1.20.1440.20">
    <property type="entry name" value="LemA-like domain"/>
    <property type="match status" value="1"/>
</dbReference>
<dbReference type="PANTHER" id="PTHR34478:SF1">
    <property type="entry name" value="PROTEIN LEMA"/>
    <property type="match status" value="1"/>
</dbReference>
<comment type="subcellular location">
    <subcellularLocation>
        <location evidence="1">Membrane</location>
        <topology evidence="1">Single-pass membrane protein</topology>
    </subcellularLocation>
</comment>
<dbReference type="PANTHER" id="PTHR34478">
    <property type="entry name" value="PROTEIN LEMA"/>
    <property type="match status" value="1"/>
</dbReference>
<keyword evidence="4 7" id="KW-1133">Transmembrane helix</keyword>
<sequence>MDGSFLSEWAPIIIGLVVVVLIIIWGIAVYNRLVSARNSSKEALQGIDVALETRFDQIKAQADAASGAVQKEVDLILTSTSLRTGRSIRDLEVDEKAQLNASLQDAEQLLLRHMPAGPGANVSFENYPEMQTRHNVELLQRTINEVEERLQAVRRVYNRAATDYNTKRQVFPTVLIAGILGFREHKLFELTDERKRQQYDLEGFLDS</sequence>
<evidence type="ECO:0000256" key="2">
    <source>
        <dbReference type="ARBA" id="ARBA00008854"/>
    </source>
</evidence>
<dbReference type="InterPro" id="IPR023353">
    <property type="entry name" value="LemA-like_dom_sf"/>
</dbReference>
<reference evidence="8" key="2">
    <citation type="submission" date="2021-09" db="EMBL/GenBank/DDBJ databases">
        <authorList>
            <person name="Gilroy R."/>
        </authorList>
    </citation>
    <scope>NUCLEOTIDE SEQUENCE</scope>
    <source>
        <strain evidence="8">ChiHjej13B12-14962</strain>
    </source>
</reference>
<reference evidence="8" key="1">
    <citation type="journal article" date="2021" name="PeerJ">
        <title>Extensive microbial diversity within the chicken gut microbiome revealed by metagenomics and culture.</title>
        <authorList>
            <person name="Gilroy R."/>
            <person name="Ravi A."/>
            <person name="Getino M."/>
            <person name="Pursley I."/>
            <person name="Horton D.L."/>
            <person name="Alikhan N.F."/>
            <person name="Baker D."/>
            <person name="Gharbi K."/>
            <person name="Hall N."/>
            <person name="Watson M."/>
            <person name="Adriaenssens E.M."/>
            <person name="Foster-Nyarko E."/>
            <person name="Jarju S."/>
            <person name="Secka A."/>
            <person name="Antonio M."/>
            <person name="Oren A."/>
            <person name="Chaudhuri R.R."/>
            <person name="La Ragione R."/>
            <person name="Hildebrand F."/>
            <person name="Pallen M.J."/>
        </authorList>
    </citation>
    <scope>NUCLEOTIDE SEQUENCE</scope>
    <source>
        <strain evidence="8">ChiHjej13B12-14962</strain>
    </source>
</reference>
<dbReference type="SUPFAM" id="SSF140478">
    <property type="entry name" value="LemA-like"/>
    <property type="match status" value="1"/>
</dbReference>
<evidence type="ECO:0000256" key="1">
    <source>
        <dbReference type="ARBA" id="ARBA00004167"/>
    </source>
</evidence>
<comment type="similarity">
    <text evidence="2">Belongs to the LemA family.</text>
</comment>
<keyword evidence="3 7" id="KW-0812">Transmembrane</keyword>
<comment type="caution">
    <text evidence="8">The sequence shown here is derived from an EMBL/GenBank/DDBJ whole genome shotgun (WGS) entry which is preliminary data.</text>
</comment>
<dbReference type="RefSeq" id="WP_303906714.1">
    <property type="nucleotide sequence ID" value="NZ_DYXC01000112.1"/>
</dbReference>
<keyword evidence="5 7" id="KW-0472">Membrane</keyword>
<evidence type="ECO:0000256" key="4">
    <source>
        <dbReference type="ARBA" id="ARBA00022989"/>
    </source>
</evidence>
<name>A0A921K9K1_9MICC</name>
<proteinExistence type="inferred from homology"/>
<gene>
    <name evidence="8" type="ORF">K8V32_10135</name>
</gene>
<organism evidence="8 9">
    <name type="scientific">Enteractinococcus helveticum</name>
    <dbReference type="NCBI Taxonomy" id="1837282"/>
    <lineage>
        <taxon>Bacteria</taxon>
        <taxon>Bacillati</taxon>
        <taxon>Actinomycetota</taxon>
        <taxon>Actinomycetes</taxon>
        <taxon>Micrococcales</taxon>
        <taxon>Micrococcaceae</taxon>
    </lineage>
</organism>
<dbReference type="Proteomes" id="UP000703315">
    <property type="component" value="Unassembled WGS sequence"/>
</dbReference>
<evidence type="ECO:0000313" key="8">
    <source>
        <dbReference type="EMBL" id="HJF15144.1"/>
    </source>
</evidence>
<accession>A0A921K9K1</accession>
<evidence type="ECO:0000256" key="7">
    <source>
        <dbReference type="SAM" id="Phobius"/>
    </source>
</evidence>
<dbReference type="AlphaFoldDB" id="A0A921K9K1"/>
<dbReference type="InterPro" id="IPR007156">
    <property type="entry name" value="MamQ_LemA"/>
</dbReference>
<evidence type="ECO:0000256" key="6">
    <source>
        <dbReference type="SAM" id="Coils"/>
    </source>
</evidence>
<protein>
    <submittedName>
        <fullName evidence="8">LemA family protein</fullName>
    </submittedName>
</protein>
<evidence type="ECO:0000256" key="5">
    <source>
        <dbReference type="ARBA" id="ARBA00023136"/>
    </source>
</evidence>